<reference evidence="3" key="1">
    <citation type="submission" date="2013-10" db="EMBL/GenBank/DDBJ databases">
        <title>Genomic analysis of the causative agents of coccidiosis in chickens.</title>
        <authorList>
            <person name="Reid A.J."/>
            <person name="Blake D."/>
            <person name="Billington K."/>
            <person name="Browne H."/>
            <person name="Dunn M."/>
            <person name="Hung S."/>
            <person name="Kawahara F."/>
            <person name="Miranda-Saavedra D."/>
            <person name="Mourier T."/>
            <person name="Nagra H."/>
            <person name="Otto T.D."/>
            <person name="Rawlings N."/>
            <person name="Sanchez A."/>
            <person name="Sanders M."/>
            <person name="Subramaniam C."/>
            <person name="Tay Y."/>
            <person name="Dear P."/>
            <person name="Doerig C."/>
            <person name="Gruber A."/>
            <person name="Parkinson J."/>
            <person name="Shirley M."/>
            <person name="Wan K.L."/>
            <person name="Berriman M."/>
            <person name="Tomley F."/>
            <person name="Pain A."/>
        </authorList>
    </citation>
    <scope>NUCLEOTIDE SEQUENCE [LARGE SCALE GENOMIC DNA]</scope>
    <source>
        <strain evidence="3">Houghton</strain>
    </source>
</reference>
<evidence type="ECO:0000313" key="3">
    <source>
        <dbReference type="EMBL" id="CDI75225.1"/>
    </source>
</evidence>
<dbReference type="Proteomes" id="UP000018201">
    <property type="component" value="Unassembled WGS sequence"/>
</dbReference>
<protein>
    <recommendedName>
        <fullName evidence="5">Transmembrane protein</fullName>
    </recommendedName>
</protein>
<accession>U6G4X0</accession>
<dbReference type="EMBL" id="HG690794">
    <property type="protein sequence ID" value="CDI75225.1"/>
    <property type="molecule type" value="Genomic_DNA"/>
</dbReference>
<feature type="region of interest" description="Disordered" evidence="1">
    <location>
        <begin position="85"/>
        <end position="104"/>
    </location>
</feature>
<feature type="compositionally biased region" description="Basic and acidic residues" evidence="1">
    <location>
        <begin position="148"/>
        <end position="169"/>
    </location>
</feature>
<feature type="region of interest" description="Disordered" evidence="1">
    <location>
        <begin position="148"/>
        <end position="173"/>
    </location>
</feature>
<organism evidence="3 4">
    <name type="scientific">Eimeria praecox</name>
    <dbReference type="NCBI Taxonomy" id="51316"/>
    <lineage>
        <taxon>Eukaryota</taxon>
        <taxon>Sar</taxon>
        <taxon>Alveolata</taxon>
        <taxon>Apicomplexa</taxon>
        <taxon>Conoidasida</taxon>
        <taxon>Coccidia</taxon>
        <taxon>Eucoccidiorida</taxon>
        <taxon>Eimeriorina</taxon>
        <taxon>Eimeriidae</taxon>
        <taxon>Eimeria</taxon>
    </lineage>
</organism>
<dbReference type="OrthoDB" id="348994at2759"/>
<evidence type="ECO:0000256" key="2">
    <source>
        <dbReference type="SAM" id="Phobius"/>
    </source>
</evidence>
<keyword evidence="2" id="KW-0812">Transmembrane</keyword>
<reference evidence="3" key="2">
    <citation type="submission" date="2013-10" db="EMBL/GenBank/DDBJ databases">
        <authorList>
            <person name="Aslett M."/>
        </authorList>
    </citation>
    <scope>NUCLEOTIDE SEQUENCE [LARGE SCALE GENOMIC DNA]</scope>
    <source>
        <strain evidence="3">Houghton</strain>
    </source>
</reference>
<dbReference type="VEuPathDB" id="ToxoDB:EPH_0004650"/>
<feature type="transmembrane region" description="Helical" evidence="2">
    <location>
        <begin position="53"/>
        <end position="74"/>
    </location>
</feature>
<keyword evidence="2" id="KW-0472">Membrane</keyword>
<feature type="compositionally biased region" description="Basic and acidic residues" evidence="1">
    <location>
        <begin position="256"/>
        <end position="265"/>
    </location>
</feature>
<keyword evidence="2" id="KW-1133">Transmembrane helix</keyword>
<sequence length="606" mass="66559">MHDAVRTTPLQVLETPIDGVPASPRHIFGSNTIANARAASIPFARRNERQPAVLARAAIVVLLPIILAVSFCLLPKQRTSPPSLVLRQLSSSDGDGKGTPSGGESEEICEELFAAWSPGQRPAGQEFPPFALIAQVGFDRGHFLPEKRKTRSPEHEEPIRRVKRAREETSSATMAADGNFESLAILQPASISYYVPSSQEGQLSTGVQNNPTPTAQFGIAPENASQAPPLAEQESFDDIIRWMDELLEEYGEELEELHRGSRESVDLSGPASSTSSQVADLVMPAQPAASIFAGNQTSASIGCSNEDQRNRPLAIQEAISISLETMKDLASLFCRCVDDPVQAVPVSASGGPHGSSSATGVLAHEQASATSAVRALLSTSAEKSSLKPTDELPPSEPGCPVGVDYNNHLFYRLPKARHLEFVEPFNFEVAISRPPRGWLVSIMLPMRELFLKPELGREDARQLMRLAGELASFQQLHGHEEKPHMFPGELANLLGFRFLVVDYLWCACEVLGAIMNKELWWDAYMDKVLDAPTMVVSRPEQAQEHLVLAERFLAALKMYRTGCRPLAREVVELKQELFCKKSSPRRFRSPQWEPWRQDNLASLGSS</sequence>
<evidence type="ECO:0000313" key="4">
    <source>
        <dbReference type="Proteomes" id="UP000018201"/>
    </source>
</evidence>
<dbReference type="AlphaFoldDB" id="U6G4X0"/>
<evidence type="ECO:0008006" key="5">
    <source>
        <dbReference type="Google" id="ProtNLM"/>
    </source>
</evidence>
<keyword evidence="4" id="KW-1185">Reference proteome</keyword>
<evidence type="ECO:0000256" key="1">
    <source>
        <dbReference type="SAM" id="MobiDB-lite"/>
    </source>
</evidence>
<gene>
    <name evidence="3" type="ORF">EPH_0004650</name>
</gene>
<proteinExistence type="predicted"/>
<feature type="region of interest" description="Disordered" evidence="1">
    <location>
        <begin position="255"/>
        <end position="275"/>
    </location>
</feature>
<name>U6G4X0_9EIME</name>